<keyword evidence="1" id="KW-0472">Membrane</keyword>
<evidence type="ECO:0000313" key="3">
    <source>
        <dbReference type="Proteomes" id="UP000243859"/>
    </source>
</evidence>
<dbReference type="RefSeq" id="WP_107893503.1">
    <property type="nucleotide sequence ID" value="NZ_NHSI01000040.1"/>
</dbReference>
<keyword evidence="1" id="KW-1133">Transmembrane helix</keyword>
<evidence type="ECO:0000256" key="1">
    <source>
        <dbReference type="SAM" id="Phobius"/>
    </source>
</evidence>
<sequence length="182" mass="20011">MSATMPLVWSSLGCVGAFWLHNAEECIGMERWTCAHFAPDVARRYRTRAFVLAAGLLAVSYTTLAAAYLAKWQIGFLFPFATGAIYANALLHVFGRFTARMKDMPGYWSALLLLLPSNIVWAWQAQANALMTWSNLSLCLFVGALLQAPLAAGAILIAHFLTPDKRIRWPAPIGWSGFSLSA</sequence>
<dbReference type="EMBL" id="QAAA01000024">
    <property type="protein sequence ID" value="PTN00728.1"/>
    <property type="molecule type" value="Genomic_DNA"/>
</dbReference>
<name>A0A2T5BP17_9RHOB</name>
<reference evidence="2 3" key="1">
    <citation type="submission" date="2018-04" db="EMBL/GenBank/DDBJ databases">
        <title>Genomic Encyclopedia of Archaeal and Bacterial Type Strains, Phase II (KMG-II): from individual species to whole genera.</title>
        <authorList>
            <person name="Goeker M."/>
        </authorList>
    </citation>
    <scope>NUCLEOTIDE SEQUENCE [LARGE SCALE GENOMIC DNA]</scope>
    <source>
        <strain evidence="2 3">DSM 18064</strain>
    </source>
</reference>
<accession>A0A2T5BP17</accession>
<proteinExistence type="predicted"/>
<gene>
    <name evidence="2" type="ORF">C8N32_12422</name>
</gene>
<organism evidence="2 3">
    <name type="scientific">Rhodovulum imhoffii</name>
    <dbReference type="NCBI Taxonomy" id="365340"/>
    <lineage>
        <taxon>Bacteria</taxon>
        <taxon>Pseudomonadati</taxon>
        <taxon>Pseudomonadota</taxon>
        <taxon>Alphaproteobacteria</taxon>
        <taxon>Rhodobacterales</taxon>
        <taxon>Paracoccaceae</taxon>
        <taxon>Rhodovulum</taxon>
    </lineage>
</organism>
<feature type="transmembrane region" description="Helical" evidence="1">
    <location>
        <begin position="76"/>
        <end position="94"/>
    </location>
</feature>
<evidence type="ECO:0000313" key="2">
    <source>
        <dbReference type="EMBL" id="PTN00728.1"/>
    </source>
</evidence>
<comment type="caution">
    <text evidence="2">The sequence shown here is derived from an EMBL/GenBank/DDBJ whole genome shotgun (WGS) entry which is preliminary data.</text>
</comment>
<dbReference type="InterPro" id="IPR025671">
    <property type="entry name" value="HXXEE"/>
</dbReference>
<feature type="transmembrane region" description="Helical" evidence="1">
    <location>
        <begin position="49"/>
        <end position="70"/>
    </location>
</feature>
<keyword evidence="1" id="KW-0812">Transmembrane</keyword>
<feature type="transmembrane region" description="Helical" evidence="1">
    <location>
        <begin position="106"/>
        <end position="123"/>
    </location>
</feature>
<dbReference type="Pfam" id="PF13787">
    <property type="entry name" value="HXXEE"/>
    <property type="match status" value="1"/>
</dbReference>
<protein>
    <submittedName>
        <fullName evidence="2">Uncharacterized protein with HXXEE motif</fullName>
    </submittedName>
</protein>
<keyword evidence="3" id="KW-1185">Reference proteome</keyword>
<dbReference type="AlphaFoldDB" id="A0A2T5BP17"/>
<dbReference type="Proteomes" id="UP000243859">
    <property type="component" value="Unassembled WGS sequence"/>
</dbReference>
<feature type="transmembrane region" description="Helical" evidence="1">
    <location>
        <begin position="135"/>
        <end position="161"/>
    </location>
</feature>